<comment type="similarity">
    <text evidence="1">Belongs to the ROK (NagC/XylR) family.</text>
</comment>
<keyword evidence="3" id="KW-1185">Reference proteome</keyword>
<dbReference type="PANTHER" id="PTHR18964">
    <property type="entry name" value="ROK (REPRESSOR, ORF, KINASE) FAMILY"/>
    <property type="match status" value="1"/>
</dbReference>
<evidence type="ECO:0000313" key="3">
    <source>
        <dbReference type="Proteomes" id="UP000217758"/>
    </source>
</evidence>
<name>A0A1L7LHW6_9STRE</name>
<organism evidence="2 3">
    <name type="scientific">Streptococcus troglodytae</name>
    <dbReference type="NCBI Taxonomy" id="1111760"/>
    <lineage>
        <taxon>Bacteria</taxon>
        <taxon>Bacillati</taxon>
        <taxon>Bacillota</taxon>
        <taxon>Bacilli</taxon>
        <taxon>Lactobacillales</taxon>
        <taxon>Streptococcaceae</taxon>
        <taxon>Streptococcus</taxon>
    </lineage>
</organism>
<proteinExistence type="inferred from homology"/>
<evidence type="ECO:0000313" key="2">
    <source>
        <dbReference type="EMBL" id="BAQ23787.1"/>
    </source>
</evidence>
<dbReference type="InterPro" id="IPR043129">
    <property type="entry name" value="ATPase_NBD"/>
</dbReference>
<protein>
    <submittedName>
        <fullName evidence="2">Transcriptional regulator</fullName>
    </submittedName>
</protein>
<dbReference type="Gene3D" id="3.30.420.40">
    <property type="match status" value="2"/>
</dbReference>
<dbReference type="InterPro" id="IPR000600">
    <property type="entry name" value="ROK"/>
</dbReference>
<dbReference type="KEGG" id="strg:SRT_05260"/>
<reference evidence="2 3" key="1">
    <citation type="journal article" date="2016" name="Microbiol. Immunol.">
        <title>Complete genome sequence of Streptococcus troglodytae TKU31 isolated from the oral cavity of a chimpanzee (Pan troglodytes).</title>
        <authorList>
            <person name="Okamoto M."/>
            <person name="Naito M."/>
            <person name="Miyanohara M."/>
            <person name="Imai S."/>
            <person name="Nomura Y."/>
            <person name="Saito W."/>
            <person name="Momoi Y."/>
            <person name="Takada K."/>
            <person name="Miyabe-Nishiwaki T."/>
            <person name="Tomonaga M."/>
            <person name="Hanada N."/>
        </authorList>
    </citation>
    <scope>NUCLEOTIDE SEQUENCE [LARGE SCALE GENOMIC DNA]</scope>
    <source>
        <strain evidence="3">TKU 31</strain>
    </source>
</reference>
<sequence>MTILAIDFGGTQVKSALISNDLASITSLPTQMSPQDLKSCLTLIDSIVEPYLEKIEGIAISSPGTVDTEKGIIYYGGVLRFLHDFHAKSILEETYQRPVAVINDGKAAVLAELVRGKLKGIQNGLALILGTGLGGGVIINGQLYQGSHFQAGELTFLLPEKREYQTEDMKGIQVSAVGLIKKIAEVLKLADKQDGRTVFHYIEQKDVRIYALFEEYCRHVAHLILNLQTILDVECCVIGGGISAQPVLIEEINRQFDLLHAQVEPIKLIVERPQILACQFLNDANLLGAAYLLIKSI</sequence>
<accession>A0A1L7LHW6</accession>
<evidence type="ECO:0000256" key="1">
    <source>
        <dbReference type="ARBA" id="ARBA00006479"/>
    </source>
</evidence>
<dbReference type="PANTHER" id="PTHR18964:SF170">
    <property type="entry name" value="SUGAR KINASE"/>
    <property type="match status" value="1"/>
</dbReference>
<dbReference type="Proteomes" id="UP000217758">
    <property type="component" value="Chromosome"/>
</dbReference>
<dbReference type="CDD" id="cd24152">
    <property type="entry name" value="ASKHA_NBD_ROK-like"/>
    <property type="match status" value="1"/>
</dbReference>
<dbReference type="RefSeq" id="WP_128834014.1">
    <property type="nucleotide sequence ID" value="NZ_AP014612.1"/>
</dbReference>
<gene>
    <name evidence="2" type="ORF">SRT_05260</name>
</gene>
<dbReference type="AlphaFoldDB" id="A0A1L7LHW6"/>
<dbReference type="EMBL" id="AP014612">
    <property type="protein sequence ID" value="BAQ23787.1"/>
    <property type="molecule type" value="Genomic_DNA"/>
</dbReference>
<dbReference type="Pfam" id="PF00480">
    <property type="entry name" value="ROK"/>
    <property type="match status" value="1"/>
</dbReference>
<dbReference type="SUPFAM" id="SSF53067">
    <property type="entry name" value="Actin-like ATPase domain"/>
    <property type="match status" value="1"/>
</dbReference>